<dbReference type="InterPro" id="IPR038072">
    <property type="entry name" value="GspK_central_sf"/>
</dbReference>
<dbReference type="InterPro" id="IPR049031">
    <property type="entry name" value="T2SSK_SAM-like_1st"/>
</dbReference>
<evidence type="ECO:0000259" key="11">
    <source>
        <dbReference type="Pfam" id="PF21687"/>
    </source>
</evidence>
<keyword evidence="3" id="KW-0813">Transport</keyword>
<evidence type="ECO:0000256" key="5">
    <source>
        <dbReference type="ARBA" id="ARBA00022519"/>
    </source>
</evidence>
<keyword evidence="8 10" id="KW-1133">Transmembrane helix</keyword>
<feature type="transmembrane region" description="Helical" evidence="10">
    <location>
        <begin position="18"/>
        <end position="39"/>
    </location>
</feature>
<evidence type="ECO:0000313" key="12">
    <source>
        <dbReference type="EMBL" id="RAI43575.1"/>
    </source>
</evidence>
<comment type="caution">
    <text evidence="12">The sequence shown here is derived from an EMBL/GenBank/DDBJ whole genome shotgun (WGS) entry which is preliminary data.</text>
</comment>
<evidence type="ECO:0000256" key="7">
    <source>
        <dbReference type="ARBA" id="ARBA00022927"/>
    </source>
</evidence>
<dbReference type="AlphaFoldDB" id="A0A327L0V4"/>
<keyword evidence="7" id="KW-0653">Protein transport</keyword>
<dbReference type="SUPFAM" id="SSF158544">
    <property type="entry name" value="GspK insert domain-like"/>
    <property type="match status" value="1"/>
</dbReference>
<dbReference type="GO" id="GO:0009306">
    <property type="term" value="P:protein secretion"/>
    <property type="evidence" value="ECO:0007669"/>
    <property type="project" value="InterPro"/>
</dbReference>
<evidence type="ECO:0000256" key="3">
    <source>
        <dbReference type="ARBA" id="ARBA00022448"/>
    </source>
</evidence>
<sequence length="303" mass="32153">MSPACLSAPTRRKGERGFILVAVLWILAALATLVSIYAVHVSTTALAASARDDAVLARGLVTAGVELAAYRIAASPKQARPTRGEIAFRMGRARVLATFLNEAARIDLNAASRELLAGLFTTLGAQAADADRYADRVVAWRSPSSTVSAIDGEAGLYRQAGLDYGPRGGAFVHADELWLVAELPPGLVERALPYVTVFNGRPEIHARDAGPVVLAALPGAPAEAPLARGATPDREVARPGTTFEGSDAVRVTVRVDFDNGRTQAAEAVVLVRDFGDEPYRVLSWREDLDIPTPAAGPRREAPR</sequence>
<dbReference type="Gene3D" id="1.10.40.60">
    <property type="entry name" value="EpsJ-like"/>
    <property type="match status" value="1"/>
</dbReference>
<gene>
    <name evidence="12" type="ORF">CH341_13560</name>
</gene>
<dbReference type="PANTHER" id="PTHR38831:SF2">
    <property type="entry name" value="TYPE II SECRETION SYSTEM PROTEIN K"/>
    <property type="match status" value="1"/>
</dbReference>
<protein>
    <recommendedName>
        <fullName evidence="11">T2SS protein K first SAM-like domain-containing protein</fullName>
    </recommendedName>
</protein>
<dbReference type="PANTHER" id="PTHR38831">
    <property type="entry name" value="TYPE II SECRETION SYSTEM PROTEIN K"/>
    <property type="match status" value="1"/>
</dbReference>
<dbReference type="Pfam" id="PF21687">
    <property type="entry name" value="T2SSK_1st"/>
    <property type="match status" value="1"/>
</dbReference>
<keyword evidence="5" id="KW-0997">Cell inner membrane</keyword>
<feature type="domain" description="T2SS protein K first SAM-like" evidence="11">
    <location>
        <begin position="108"/>
        <end position="198"/>
    </location>
</feature>
<dbReference type="EMBL" id="NPEX01000081">
    <property type="protein sequence ID" value="RAI43575.1"/>
    <property type="molecule type" value="Genomic_DNA"/>
</dbReference>
<dbReference type="Proteomes" id="UP000249130">
    <property type="component" value="Unassembled WGS sequence"/>
</dbReference>
<proteinExistence type="inferred from homology"/>
<evidence type="ECO:0000256" key="6">
    <source>
        <dbReference type="ARBA" id="ARBA00022692"/>
    </source>
</evidence>
<evidence type="ECO:0000313" key="13">
    <source>
        <dbReference type="Proteomes" id="UP000249130"/>
    </source>
</evidence>
<comment type="subcellular location">
    <subcellularLocation>
        <location evidence="1">Cell inner membrane</location>
    </subcellularLocation>
</comment>
<keyword evidence="4" id="KW-1003">Cell membrane</keyword>
<comment type="similarity">
    <text evidence="2">Belongs to the GSP K family.</text>
</comment>
<reference evidence="12 13" key="1">
    <citation type="submission" date="2017-07" db="EMBL/GenBank/DDBJ databases">
        <title>Draft Genome Sequences of Select Purple Nonsulfur Bacteria.</title>
        <authorList>
            <person name="Lasarre B."/>
            <person name="Mckinlay J.B."/>
        </authorList>
    </citation>
    <scope>NUCLEOTIDE SEQUENCE [LARGE SCALE GENOMIC DNA]</scope>
    <source>
        <strain evidence="12 13">DSM 5909</strain>
    </source>
</reference>
<accession>A0A327L0V4</accession>
<evidence type="ECO:0000256" key="10">
    <source>
        <dbReference type="SAM" id="Phobius"/>
    </source>
</evidence>
<evidence type="ECO:0000256" key="1">
    <source>
        <dbReference type="ARBA" id="ARBA00004533"/>
    </source>
</evidence>
<keyword evidence="9 10" id="KW-0472">Membrane</keyword>
<keyword evidence="6 10" id="KW-0812">Transmembrane</keyword>
<dbReference type="InterPro" id="IPR005628">
    <property type="entry name" value="GspK"/>
</dbReference>
<dbReference type="GO" id="GO:0005886">
    <property type="term" value="C:plasma membrane"/>
    <property type="evidence" value="ECO:0007669"/>
    <property type="project" value="UniProtKB-SubCell"/>
</dbReference>
<evidence type="ECO:0000256" key="9">
    <source>
        <dbReference type="ARBA" id="ARBA00023136"/>
    </source>
</evidence>
<name>A0A327L0V4_9BRAD</name>
<evidence type="ECO:0000256" key="4">
    <source>
        <dbReference type="ARBA" id="ARBA00022475"/>
    </source>
</evidence>
<dbReference type="OrthoDB" id="8084719at2"/>
<evidence type="ECO:0000256" key="2">
    <source>
        <dbReference type="ARBA" id="ARBA00007246"/>
    </source>
</evidence>
<keyword evidence="13" id="KW-1185">Reference proteome</keyword>
<organism evidence="12 13">
    <name type="scientific">Rhodoplanes roseus</name>
    <dbReference type="NCBI Taxonomy" id="29409"/>
    <lineage>
        <taxon>Bacteria</taxon>
        <taxon>Pseudomonadati</taxon>
        <taxon>Pseudomonadota</taxon>
        <taxon>Alphaproteobacteria</taxon>
        <taxon>Hyphomicrobiales</taxon>
        <taxon>Nitrobacteraceae</taxon>
        <taxon>Rhodoplanes</taxon>
    </lineage>
</organism>
<dbReference type="RefSeq" id="WP_111419567.1">
    <property type="nucleotide sequence ID" value="NZ_NPEX01000081.1"/>
</dbReference>
<evidence type="ECO:0000256" key="8">
    <source>
        <dbReference type="ARBA" id="ARBA00022989"/>
    </source>
</evidence>